<proteinExistence type="predicted"/>
<reference evidence="4" key="3">
    <citation type="journal article" date="2005" name="Nature">
        <title>The map-based sequence of the rice genome.</title>
        <authorList>
            <consortium name="International rice genome sequencing project (IRGSP)"/>
            <person name="Matsumoto T."/>
            <person name="Wu J."/>
            <person name="Kanamori H."/>
            <person name="Katayose Y."/>
            <person name="Fujisawa M."/>
            <person name="Namiki N."/>
            <person name="Mizuno H."/>
            <person name="Yamamoto K."/>
            <person name="Antonio B.A."/>
            <person name="Baba T."/>
            <person name="Sakata K."/>
            <person name="Nagamura Y."/>
            <person name="Aoki H."/>
            <person name="Arikawa K."/>
            <person name="Arita K."/>
            <person name="Bito T."/>
            <person name="Chiden Y."/>
            <person name="Fujitsuka N."/>
            <person name="Fukunaka R."/>
            <person name="Hamada M."/>
            <person name="Harada C."/>
            <person name="Hayashi A."/>
            <person name="Hijishita S."/>
            <person name="Honda M."/>
            <person name="Hosokawa S."/>
            <person name="Ichikawa Y."/>
            <person name="Idonuma A."/>
            <person name="Iijima M."/>
            <person name="Ikeda M."/>
            <person name="Ikeno M."/>
            <person name="Ito K."/>
            <person name="Ito S."/>
            <person name="Ito T."/>
            <person name="Ito Y."/>
            <person name="Ito Y."/>
            <person name="Iwabuchi A."/>
            <person name="Kamiya K."/>
            <person name="Karasawa W."/>
            <person name="Kurita K."/>
            <person name="Katagiri S."/>
            <person name="Kikuta A."/>
            <person name="Kobayashi H."/>
            <person name="Kobayashi N."/>
            <person name="Machita K."/>
            <person name="Maehara T."/>
            <person name="Masukawa M."/>
            <person name="Mizubayashi T."/>
            <person name="Mukai Y."/>
            <person name="Nagasaki H."/>
            <person name="Nagata Y."/>
            <person name="Naito S."/>
            <person name="Nakashima M."/>
            <person name="Nakama Y."/>
            <person name="Nakamichi Y."/>
            <person name="Nakamura M."/>
            <person name="Meguro A."/>
            <person name="Negishi M."/>
            <person name="Ohta I."/>
            <person name="Ohta T."/>
            <person name="Okamoto M."/>
            <person name="Ono N."/>
            <person name="Saji S."/>
            <person name="Sakaguchi M."/>
            <person name="Sakai K."/>
            <person name="Shibata M."/>
            <person name="Shimokawa T."/>
            <person name="Song J."/>
            <person name="Takazaki Y."/>
            <person name="Terasawa K."/>
            <person name="Tsugane M."/>
            <person name="Tsuji K."/>
            <person name="Ueda S."/>
            <person name="Waki K."/>
            <person name="Yamagata H."/>
            <person name="Yamamoto M."/>
            <person name="Yamamoto S."/>
            <person name="Yamane H."/>
            <person name="Yoshiki S."/>
            <person name="Yoshihara R."/>
            <person name="Yukawa K."/>
            <person name="Zhong H."/>
            <person name="Yano M."/>
            <person name="Yuan Q."/>
            <person name="Ouyang S."/>
            <person name="Liu J."/>
            <person name="Jones K.M."/>
            <person name="Gansberger K."/>
            <person name="Moffat K."/>
            <person name="Hill J."/>
            <person name="Bera J."/>
            <person name="Fadrosh D."/>
            <person name="Jin S."/>
            <person name="Johri S."/>
            <person name="Kim M."/>
            <person name="Overton L."/>
            <person name="Reardon M."/>
            <person name="Tsitrin T."/>
            <person name="Vuong H."/>
            <person name="Weaver B."/>
            <person name="Ciecko A."/>
            <person name="Tallon L."/>
            <person name="Jackson J."/>
            <person name="Pai G."/>
            <person name="Aken S.V."/>
            <person name="Utterback T."/>
            <person name="Reidmuller S."/>
            <person name="Feldblyum T."/>
            <person name="Hsiao J."/>
            <person name="Zismann V."/>
            <person name="Iobst S."/>
            <person name="de Vazeille A.R."/>
            <person name="Buell C.R."/>
            <person name="Ying K."/>
            <person name="Li Y."/>
            <person name="Lu T."/>
            <person name="Huang Y."/>
            <person name="Zhao Q."/>
            <person name="Feng Q."/>
            <person name="Zhang L."/>
            <person name="Zhu J."/>
            <person name="Weng Q."/>
            <person name="Mu J."/>
            <person name="Lu Y."/>
            <person name="Fan D."/>
            <person name="Liu Y."/>
            <person name="Guan J."/>
            <person name="Zhang Y."/>
            <person name="Yu S."/>
            <person name="Liu X."/>
            <person name="Zhang Y."/>
            <person name="Hong G."/>
            <person name="Han B."/>
            <person name="Choisne N."/>
            <person name="Demange N."/>
            <person name="Orjeda G."/>
            <person name="Samain S."/>
            <person name="Cattolico L."/>
            <person name="Pelletier E."/>
            <person name="Couloux A."/>
            <person name="Segurens B."/>
            <person name="Wincker P."/>
            <person name="D'Hont A."/>
            <person name="Scarpelli C."/>
            <person name="Weissenbach J."/>
            <person name="Salanoubat M."/>
            <person name="Quetier F."/>
            <person name="Yu Y."/>
            <person name="Kim H.R."/>
            <person name="Rambo T."/>
            <person name="Currie J."/>
            <person name="Collura K."/>
            <person name="Luo M."/>
            <person name="Yang T."/>
            <person name="Ammiraju J.S.S."/>
            <person name="Engler F."/>
            <person name="Soderlund C."/>
            <person name="Wing R.A."/>
            <person name="Palmer L.E."/>
            <person name="de la Bastide M."/>
            <person name="Spiegel L."/>
            <person name="Nascimento L."/>
            <person name="Zutavern T."/>
            <person name="O'Shaughnessy A."/>
            <person name="Dike S."/>
            <person name="Dedhia N."/>
            <person name="Preston R."/>
            <person name="Balija V."/>
            <person name="McCombie W.R."/>
            <person name="Chow T."/>
            <person name="Chen H."/>
            <person name="Chung M."/>
            <person name="Chen C."/>
            <person name="Shaw J."/>
            <person name="Wu H."/>
            <person name="Hsiao K."/>
            <person name="Chao Y."/>
            <person name="Chu M."/>
            <person name="Cheng C."/>
            <person name="Hour A."/>
            <person name="Lee P."/>
            <person name="Lin S."/>
            <person name="Lin Y."/>
            <person name="Liou J."/>
            <person name="Liu S."/>
            <person name="Hsing Y."/>
            <person name="Raghuvanshi S."/>
            <person name="Mohanty A."/>
            <person name="Bharti A.K."/>
            <person name="Gaur A."/>
            <person name="Gupta V."/>
            <person name="Kumar D."/>
            <person name="Ravi V."/>
            <person name="Vij S."/>
            <person name="Kapur A."/>
            <person name="Khurana P."/>
            <person name="Khurana P."/>
            <person name="Khurana J.P."/>
            <person name="Tyagi A.K."/>
            <person name="Gaikwad K."/>
            <person name="Singh A."/>
            <person name="Dalal V."/>
            <person name="Srivastava S."/>
            <person name="Dixit A."/>
            <person name="Pal A.K."/>
            <person name="Ghazi I.A."/>
            <person name="Yadav M."/>
            <person name="Pandit A."/>
            <person name="Bhargava A."/>
            <person name="Sureshbabu K."/>
            <person name="Batra K."/>
            <person name="Sharma T.R."/>
            <person name="Mohapatra T."/>
            <person name="Singh N.K."/>
            <person name="Messing J."/>
            <person name="Nelson A.B."/>
            <person name="Fuks G."/>
            <person name="Kavchok S."/>
            <person name="Keizer G."/>
            <person name="Linton E."/>
            <person name="Llaca V."/>
            <person name="Song R."/>
            <person name="Tanyolac B."/>
            <person name="Young S."/>
            <person name="Ho-Il K."/>
            <person name="Hahn J.H."/>
            <person name="Sangsakoo G."/>
            <person name="Vanavichit A."/>
            <person name="de Mattos Luiz.A.T."/>
            <person name="Zimmer P.D."/>
            <person name="Malone G."/>
            <person name="Dellagostin O."/>
            <person name="de Oliveira A.C."/>
            <person name="Bevan M."/>
            <person name="Bancroft I."/>
            <person name="Minx P."/>
            <person name="Cordum H."/>
            <person name="Wilson R."/>
            <person name="Cheng Z."/>
            <person name="Jin W."/>
            <person name="Jiang J."/>
            <person name="Leong S.A."/>
            <person name="Iwama H."/>
            <person name="Gojobori T."/>
            <person name="Itoh T."/>
            <person name="Niimura Y."/>
            <person name="Fujii Y."/>
            <person name="Habara T."/>
            <person name="Sakai H."/>
            <person name="Sato Y."/>
            <person name="Wilson G."/>
            <person name="Kumar K."/>
            <person name="McCouch S."/>
            <person name="Juretic N."/>
            <person name="Hoen D."/>
            <person name="Wright S."/>
            <person name="Bruskiewich R."/>
            <person name="Bureau T."/>
            <person name="Miyao A."/>
            <person name="Hirochika H."/>
            <person name="Nishikawa T."/>
            <person name="Kadowaki K."/>
            <person name="Sugiura M."/>
            <person name="Burr B."/>
            <person name="Sasaki T."/>
        </authorList>
    </citation>
    <scope>NUCLEOTIDE SEQUENCE [LARGE SCALE GENOMIC DNA]</scope>
    <source>
        <strain evidence="4">cv. Nipponbare</strain>
    </source>
</reference>
<reference evidence="2" key="1">
    <citation type="submission" date="2001-12" db="EMBL/GenBank/DDBJ databases">
        <title>Oryza sativa nipponbare(GA3) genomic DNA, chromosome 8, PAC clone:P0665C04.</title>
        <authorList>
            <person name="Sasaki T."/>
            <person name="Matsumoto T."/>
            <person name="Yamamoto K."/>
        </authorList>
    </citation>
    <scope>NUCLEOTIDE SEQUENCE</scope>
</reference>
<evidence type="ECO:0000256" key="1">
    <source>
        <dbReference type="SAM" id="MobiDB-lite"/>
    </source>
</evidence>
<name>Q6Z1H0_ORYSJ</name>
<reference evidence="4" key="4">
    <citation type="journal article" date="2008" name="Nucleic Acids Res.">
        <title>The rice annotation project database (RAP-DB): 2008 update.</title>
        <authorList>
            <consortium name="The rice annotation project (RAP)"/>
        </authorList>
    </citation>
    <scope>GENOME REANNOTATION</scope>
    <source>
        <strain evidence="4">cv. Nipponbare</strain>
    </source>
</reference>
<evidence type="ECO:0000313" key="4">
    <source>
        <dbReference type="Proteomes" id="UP000000763"/>
    </source>
</evidence>
<evidence type="ECO:0000313" key="2">
    <source>
        <dbReference type="EMBL" id="BAD01223.1"/>
    </source>
</evidence>
<feature type="compositionally biased region" description="Basic and acidic residues" evidence="1">
    <location>
        <begin position="106"/>
        <end position="115"/>
    </location>
</feature>
<dbReference type="Proteomes" id="UP000000763">
    <property type="component" value="Chromosome 8"/>
</dbReference>
<dbReference type="AlphaFoldDB" id="Q6Z1H0"/>
<sequence>MGNEACIPAPGRRPTRRRATAARSKESSSEFPNPSHRRRRRPLPHSSPVLRPGRPPPASLGQRRVPPAIMAASRRPERAGQAAPATGDRPTRRSEERETAGITGGRKAEYLSRSC</sequence>
<gene>
    <name evidence="3" type="ORF">OSJNBa0033D24.23</name>
    <name evidence="2" type="ORF">P0665C04.4</name>
</gene>
<feature type="region of interest" description="Disordered" evidence="1">
    <location>
        <begin position="1"/>
        <end position="115"/>
    </location>
</feature>
<evidence type="ECO:0000313" key="3">
    <source>
        <dbReference type="EMBL" id="BAD13108.1"/>
    </source>
</evidence>
<reference evidence="3" key="2">
    <citation type="submission" date="2002-06" db="EMBL/GenBank/DDBJ databases">
        <title>Oryza sativa nipponbare(GA3) genomic DNA, chromosome 8, BAC clone:OSJNBa0033D24.</title>
        <authorList>
            <person name="Sasaki T."/>
            <person name="Matsumoto T."/>
            <person name="Katayose Y."/>
        </authorList>
    </citation>
    <scope>NUCLEOTIDE SEQUENCE</scope>
</reference>
<dbReference type="EMBL" id="AP005439">
    <property type="protein sequence ID" value="BAD13108.1"/>
    <property type="molecule type" value="Genomic_DNA"/>
</dbReference>
<protein>
    <submittedName>
        <fullName evidence="3">Uncharacterized protein</fullName>
    </submittedName>
</protein>
<accession>Q6Z1H0</accession>
<feature type="compositionally biased region" description="Basic and acidic residues" evidence="1">
    <location>
        <begin position="89"/>
        <end position="99"/>
    </location>
</feature>
<organism evidence="3 4">
    <name type="scientific">Oryza sativa subsp. japonica</name>
    <name type="common">Rice</name>
    <dbReference type="NCBI Taxonomy" id="39947"/>
    <lineage>
        <taxon>Eukaryota</taxon>
        <taxon>Viridiplantae</taxon>
        <taxon>Streptophyta</taxon>
        <taxon>Embryophyta</taxon>
        <taxon>Tracheophyta</taxon>
        <taxon>Spermatophyta</taxon>
        <taxon>Magnoliopsida</taxon>
        <taxon>Liliopsida</taxon>
        <taxon>Poales</taxon>
        <taxon>Poaceae</taxon>
        <taxon>BOP clade</taxon>
        <taxon>Oryzoideae</taxon>
        <taxon>Oryzeae</taxon>
        <taxon>Oryzinae</taxon>
        <taxon>Oryza</taxon>
        <taxon>Oryza sativa</taxon>
    </lineage>
</organism>
<dbReference type="EMBL" id="AP004464">
    <property type="protein sequence ID" value="BAD01223.1"/>
    <property type="molecule type" value="Genomic_DNA"/>
</dbReference>